<sequence length="101" mass="11253">QDNRAKKDANRPNRPKSVSQSRSKSGTSKTKMPRRTRPADPRTDQEVSTCHKGKVQKSNGDIWGQLEPIGIGHVSNVAAEKWSLGREPIRSRHVSQGKRGQ</sequence>
<keyword evidence="3" id="KW-1185">Reference proteome</keyword>
<gene>
    <name evidence="2" type="ORF">KI387_016767</name>
</gene>
<reference evidence="2 3" key="1">
    <citation type="journal article" date="2021" name="Nat. Plants">
        <title>The Taxus genome provides insights into paclitaxel biosynthesis.</title>
        <authorList>
            <person name="Xiong X."/>
            <person name="Gou J."/>
            <person name="Liao Q."/>
            <person name="Li Y."/>
            <person name="Zhou Q."/>
            <person name="Bi G."/>
            <person name="Li C."/>
            <person name="Du R."/>
            <person name="Wang X."/>
            <person name="Sun T."/>
            <person name="Guo L."/>
            <person name="Liang H."/>
            <person name="Lu P."/>
            <person name="Wu Y."/>
            <person name="Zhang Z."/>
            <person name="Ro D.K."/>
            <person name="Shang Y."/>
            <person name="Huang S."/>
            <person name="Yan J."/>
        </authorList>
    </citation>
    <scope>NUCLEOTIDE SEQUENCE [LARGE SCALE GENOMIC DNA]</scope>
    <source>
        <strain evidence="2">Ta-2019</strain>
    </source>
</reference>
<feature type="region of interest" description="Disordered" evidence="1">
    <location>
        <begin position="1"/>
        <end position="63"/>
    </location>
</feature>
<dbReference type="AlphaFoldDB" id="A0AA38LEK4"/>
<organism evidence="2 3">
    <name type="scientific">Taxus chinensis</name>
    <name type="common">Chinese yew</name>
    <name type="synonym">Taxus wallichiana var. chinensis</name>
    <dbReference type="NCBI Taxonomy" id="29808"/>
    <lineage>
        <taxon>Eukaryota</taxon>
        <taxon>Viridiplantae</taxon>
        <taxon>Streptophyta</taxon>
        <taxon>Embryophyta</taxon>
        <taxon>Tracheophyta</taxon>
        <taxon>Spermatophyta</taxon>
        <taxon>Pinopsida</taxon>
        <taxon>Pinidae</taxon>
        <taxon>Conifers II</taxon>
        <taxon>Cupressales</taxon>
        <taxon>Taxaceae</taxon>
        <taxon>Taxus</taxon>
    </lineage>
</organism>
<dbReference type="EMBL" id="JAHRHJ020000003">
    <property type="protein sequence ID" value="KAH9322128.1"/>
    <property type="molecule type" value="Genomic_DNA"/>
</dbReference>
<feature type="compositionally biased region" description="Polar residues" evidence="1">
    <location>
        <begin position="16"/>
        <end position="30"/>
    </location>
</feature>
<proteinExistence type="predicted"/>
<name>A0AA38LEK4_TAXCH</name>
<feature type="non-terminal residue" evidence="2">
    <location>
        <position position="101"/>
    </location>
</feature>
<dbReference type="Proteomes" id="UP000824469">
    <property type="component" value="Unassembled WGS sequence"/>
</dbReference>
<evidence type="ECO:0000256" key="1">
    <source>
        <dbReference type="SAM" id="MobiDB-lite"/>
    </source>
</evidence>
<feature type="non-terminal residue" evidence="2">
    <location>
        <position position="1"/>
    </location>
</feature>
<evidence type="ECO:0000313" key="3">
    <source>
        <dbReference type="Proteomes" id="UP000824469"/>
    </source>
</evidence>
<accession>A0AA38LEK4</accession>
<feature type="compositionally biased region" description="Basic and acidic residues" evidence="1">
    <location>
        <begin position="1"/>
        <end position="11"/>
    </location>
</feature>
<comment type="caution">
    <text evidence="2">The sequence shown here is derived from an EMBL/GenBank/DDBJ whole genome shotgun (WGS) entry which is preliminary data.</text>
</comment>
<evidence type="ECO:0000313" key="2">
    <source>
        <dbReference type="EMBL" id="KAH9322128.1"/>
    </source>
</evidence>
<protein>
    <submittedName>
        <fullName evidence="2">Uncharacterized protein</fullName>
    </submittedName>
</protein>